<evidence type="ECO:0000256" key="2">
    <source>
        <dbReference type="SAM" id="SignalP"/>
    </source>
</evidence>
<sequence length="270" mass="28849">MSSVFPRLLLAAALALTAGAAGARELRVCADPNNLPFSNNKGEGFENRIAALVAQDLGATVTTTWWAQRRGFIRNTLKAGLCDLVPGTMAGLEMLRSTRPYYRSGYVFVSRADGPQIRSFDDPALRSLRIGVPLVGDDGVNPPPAEALARRGLADHVVGYTLYGDYAQPNPAGRIVAAVAKGEIDVAVVWGPFAGYFAPRQPVALTVTPVQPQTEGPMPMVFDIAMGVRRDDKELADAVNAALGRHRGEIDAILAQYGVPRLDRTQQAGP</sequence>
<dbReference type="RefSeq" id="WP_034846258.1">
    <property type="nucleotide sequence ID" value="NZ_JANX01000556.1"/>
</dbReference>
<feature type="signal peptide" evidence="2">
    <location>
        <begin position="1"/>
        <end position="23"/>
    </location>
</feature>
<dbReference type="PANTHER" id="PTHR35936:SF17">
    <property type="entry name" value="ARGININE-BINDING EXTRACELLULAR PROTEIN ARTP"/>
    <property type="match status" value="1"/>
</dbReference>
<dbReference type="OrthoDB" id="176845at2"/>
<proteinExistence type="predicted"/>
<protein>
    <submittedName>
        <fullName evidence="4">Amino acid ABC transporter substrate-binding protein</fullName>
    </submittedName>
</protein>
<dbReference type="Pfam" id="PF00497">
    <property type="entry name" value="SBP_bac_3"/>
    <property type="match status" value="1"/>
</dbReference>
<dbReference type="InterPro" id="IPR022448">
    <property type="entry name" value="Quinoprotein_dehydrogenase"/>
</dbReference>
<dbReference type="PANTHER" id="PTHR35936">
    <property type="entry name" value="MEMBRANE-BOUND LYTIC MUREIN TRANSGLYCOSYLASE F"/>
    <property type="match status" value="1"/>
</dbReference>
<dbReference type="SMART" id="SM00062">
    <property type="entry name" value="PBPb"/>
    <property type="match status" value="1"/>
</dbReference>
<feature type="domain" description="Solute-binding protein family 3/N-terminal" evidence="3">
    <location>
        <begin position="25"/>
        <end position="261"/>
    </location>
</feature>
<name>A0A0A0D2I9_9PROT</name>
<reference evidence="4 5" key="1">
    <citation type="submission" date="2014-01" db="EMBL/GenBank/DDBJ databases">
        <title>Genome sequence determination for a cystic fibrosis isolate, Inquilinus limosus.</title>
        <authorList>
            <person name="Pino M."/>
            <person name="Di Conza J."/>
            <person name="Gutkind G."/>
        </authorList>
    </citation>
    <scope>NUCLEOTIDE SEQUENCE [LARGE SCALE GENOMIC DNA]</scope>
    <source>
        <strain evidence="4 5">MP06</strain>
    </source>
</reference>
<dbReference type="Proteomes" id="UP000029995">
    <property type="component" value="Unassembled WGS sequence"/>
</dbReference>
<evidence type="ECO:0000313" key="4">
    <source>
        <dbReference type="EMBL" id="KGM31262.1"/>
    </source>
</evidence>
<evidence type="ECO:0000256" key="1">
    <source>
        <dbReference type="ARBA" id="ARBA00022729"/>
    </source>
</evidence>
<keyword evidence="1 2" id="KW-0732">Signal</keyword>
<accession>A0A0A0D2I9</accession>
<evidence type="ECO:0000313" key="5">
    <source>
        <dbReference type="Proteomes" id="UP000029995"/>
    </source>
</evidence>
<dbReference type="NCBIfam" id="TIGR03871">
    <property type="entry name" value="ABC_peri_MoxJ_2"/>
    <property type="match status" value="1"/>
</dbReference>
<dbReference type="Gene3D" id="3.40.190.10">
    <property type="entry name" value="Periplasmic binding protein-like II"/>
    <property type="match status" value="3"/>
</dbReference>
<feature type="chain" id="PRO_5001961045" evidence="2">
    <location>
        <begin position="24"/>
        <end position="270"/>
    </location>
</feature>
<dbReference type="SUPFAM" id="SSF53850">
    <property type="entry name" value="Periplasmic binding protein-like II"/>
    <property type="match status" value="1"/>
</dbReference>
<dbReference type="EMBL" id="JANX01000556">
    <property type="protein sequence ID" value="KGM31262.1"/>
    <property type="molecule type" value="Genomic_DNA"/>
</dbReference>
<gene>
    <name evidence="4" type="ORF">P409_28225</name>
</gene>
<organism evidence="4 5">
    <name type="scientific">Inquilinus limosus MP06</name>
    <dbReference type="NCBI Taxonomy" id="1398085"/>
    <lineage>
        <taxon>Bacteria</taxon>
        <taxon>Pseudomonadati</taxon>
        <taxon>Pseudomonadota</taxon>
        <taxon>Alphaproteobacteria</taxon>
        <taxon>Rhodospirillales</taxon>
        <taxon>Rhodospirillaceae</taxon>
        <taxon>Inquilinus</taxon>
    </lineage>
</organism>
<evidence type="ECO:0000259" key="3">
    <source>
        <dbReference type="SMART" id="SM00062"/>
    </source>
</evidence>
<comment type="caution">
    <text evidence="4">The sequence shown here is derived from an EMBL/GenBank/DDBJ whole genome shotgun (WGS) entry which is preliminary data.</text>
</comment>
<dbReference type="InterPro" id="IPR001638">
    <property type="entry name" value="Solute-binding_3/MltF_N"/>
</dbReference>
<dbReference type="AlphaFoldDB" id="A0A0A0D2I9"/>